<dbReference type="RefSeq" id="WP_239721600.1">
    <property type="nucleotide sequence ID" value="NZ_CP092423.2"/>
</dbReference>
<gene>
    <name evidence="1" type="ORF">MJO58_00145</name>
</gene>
<proteinExistence type="predicted"/>
<evidence type="ECO:0000313" key="2">
    <source>
        <dbReference type="Proteomes" id="UP001055171"/>
    </source>
</evidence>
<sequence length="215" mass="25013">MSRGFGSNQRRVLDALVDRRDNDSYAAADVTELVDPDDTPLIRARWRWYTVDLLDLIEIDAPRPERVSLHRAIRNLHQTGQLEIATACPYPKVLGGYQNLHGLREGGLYVQKLGYYQDLWVNYYADARWPYTQGRRLWFRLPPPANRVDIPVDDQIAVIDYLHTCNPNAFQDFTDRLRRHREEDAWTSPVGRFVRWLFCGPPGIAGHQQLPAQMR</sequence>
<protein>
    <submittedName>
        <fullName evidence="1">Uncharacterized protein</fullName>
    </submittedName>
</protein>
<dbReference type="EMBL" id="CP092423">
    <property type="protein sequence ID" value="ULP42480.1"/>
    <property type="molecule type" value="Genomic_DNA"/>
</dbReference>
<organism evidence="1 2">
    <name type="scientific">Mycobacterium lentiflavum</name>
    <dbReference type="NCBI Taxonomy" id="141349"/>
    <lineage>
        <taxon>Bacteria</taxon>
        <taxon>Bacillati</taxon>
        <taxon>Actinomycetota</taxon>
        <taxon>Actinomycetes</taxon>
        <taxon>Mycobacteriales</taxon>
        <taxon>Mycobacteriaceae</taxon>
        <taxon>Mycobacterium</taxon>
        <taxon>Mycobacterium simiae complex</taxon>
    </lineage>
</organism>
<dbReference type="Proteomes" id="UP001055171">
    <property type="component" value="Chromosome"/>
</dbReference>
<evidence type="ECO:0000313" key="1">
    <source>
        <dbReference type="EMBL" id="ULP42480.1"/>
    </source>
</evidence>
<reference evidence="1" key="1">
    <citation type="submission" date="2022-08" db="EMBL/GenBank/DDBJ databases">
        <title>Complete genome sequence of 14 non-tuberculosis mycobacteria type-strains.</title>
        <authorList>
            <person name="Igarashi Y."/>
            <person name="Osugi A."/>
            <person name="Mitarai S."/>
        </authorList>
    </citation>
    <scope>NUCLEOTIDE SEQUENCE</scope>
    <source>
        <strain evidence="1">ATCC 51985</strain>
    </source>
</reference>
<name>A0ABY3UZS9_MYCLN</name>
<accession>A0ABY3UZS9</accession>
<keyword evidence="2" id="KW-1185">Reference proteome</keyword>